<dbReference type="EMBL" id="GL377302">
    <property type="protein sequence ID" value="EFJ03784.1"/>
    <property type="molecule type" value="Genomic_DNA"/>
</dbReference>
<feature type="transmembrane region" description="Helical" evidence="2">
    <location>
        <begin position="85"/>
        <end position="105"/>
    </location>
</feature>
<dbReference type="GeneID" id="9584980"/>
<reference evidence="3 4" key="1">
    <citation type="journal article" date="2010" name="Nat. Biotechnol.">
        <title>Genome sequence of the model mushroom Schizophyllum commune.</title>
        <authorList>
            <person name="Ohm R.A."/>
            <person name="de Jong J.F."/>
            <person name="Lugones L.G."/>
            <person name="Aerts A."/>
            <person name="Kothe E."/>
            <person name="Stajich J.E."/>
            <person name="de Vries R.P."/>
            <person name="Record E."/>
            <person name="Levasseur A."/>
            <person name="Baker S.E."/>
            <person name="Bartholomew K.A."/>
            <person name="Coutinho P.M."/>
            <person name="Erdmann S."/>
            <person name="Fowler T.J."/>
            <person name="Gathman A.C."/>
            <person name="Lombard V."/>
            <person name="Henrissat B."/>
            <person name="Knabe N."/>
            <person name="Kuees U."/>
            <person name="Lilly W.W."/>
            <person name="Lindquist E."/>
            <person name="Lucas S."/>
            <person name="Magnuson J.K."/>
            <person name="Piumi F."/>
            <person name="Raudaskoski M."/>
            <person name="Salamov A."/>
            <person name="Schmutz J."/>
            <person name="Schwarze F.W.M.R."/>
            <person name="vanKuyk P.A."/>
            <person name="Horton J.S."/>
            <person name="Grigoriev I.V."/>
            <person name="Woesten H.A.B."/>
        </authorList>
    </citation>
    <scope>NUCLEOTIDE SEQUENCE [LARGE SCALE GENOMIC DNA]</scope>
    <source>
        <strain evidence="4">H4-8 / FGSC 9210</strain>
    </source>
</reference>
<accession>D8PQS7</accession>
<dbReference type="HOGENOM" id="CLU_078557_0_0_1"/>
<feature type="transmembrane region" description="Helical" evidence="2">
    <location>
        <begin position="50"/>
        <end position="73"/>
    </location>
</feature>
<sequence>MKPRDYCCCAIPLVNAGIYTLLVEQFVAALLVGILSVGTPEIVGDASPSFASILLGIVAFVVCGVQVLGFIAVRTEKTGMFRQYRNLHSIGLVALLAISAAWIIISATKHSTAKTKCIDKYFTNETLDTEADTLCDIFTWADVGIMGGLWVVLAISHAYYFVVLNSYVSSLNEFHGKYNALRDSMNPLTDIPMDRRNDPWDARASVDSVRLGEEPKYDTDEHAPRRASVLSKRTSAYDQSAAPRFPDPYHNDDQPGASRQHAAGGY</sequence>
<organism evidence="4">
    <name type="scientific">Schizophyllum commune (strain H4-8 / FGSC 9210)</name>
    <name type="common">Split gill fungus</name>
    <dbReference type="NCBI Taxonomy" id="578458"/>
    <lineage>
        <taxon>Eukaryota</taxon>
        <taxon>Fungi</taxon>
        <taxon>Dikarya</taxon>
        <taxon>Basidiomycota</taxon>
        <taxon>Agaricomycotina</taxon>
        <taxon>Agaricomycetes</taxon>
        <taxon>Agaricomycetidae</taxon>
        <taxon>Agaricales</taxon>
        <taxon>Schizophyllaceae</taxon>
        <taxon>Schizophyllum</taxon>
    </lineage>
</organism>
<keyword evidence="2" id="KW-1133">Transmembrane helix</keyword>
<evidence type="ECO:0000256" key="2">
    <source>
        <dbReference type="SAM" id="Phobius"/>
    </source>
</evidence>
<gene>
    <name evidence="3" type="ORF">SCHCODRAFT_64592</name>
</gene>
<dbReference type="VEuPathDB" id="FungiDB:SCHCODRAFT_02156865"/>
<dbReference type="KEGG" id="scm:SCHCO_02156865"/>
<evidence type="ECO:0000313" key="3">
    <source>
        <dbReference type="EMBL" id="EFJ03784.1"/>
    </source>
</evidence>
<dbReference type="Proteomes" id="UP000007431">
    <property type="component" value="Unassembled WGS sequence"/>
</dbReference>
<dbReference type="OrthoDB" id="2552042at2759"/>
<proteinExistence type="predicted"/>
<dbReference type="InParanoid" id="D8PQS7"/>
<keyword evidence="2" id="KW-0812">Transmembrane</keyword>
<dbReference type="AlphaFoldDB" id="D8PQS7"/>
<dbReference type="eggNOG" id="ENOG502S5E6">
    <property type="taxonomic scope" value="Eukaryota"/>
</dbReference>
<evidence type="ECO:0000313" key="4">
    <source>
        <dbReference type="Proteomes" id="UP000007431"/>
    </source>
</evidence>
<dbReference type="STRING" id="578458.D8PQS7"/>
<feature type="transmembrane region" description="Helical" evidence="2">
    <location>
        <begin position="12"/>
        <end position="38"/>
    </location>
</feature>
<feature type="compositionally biased region" description="Basic and acidic residues" evidence="1">
    <location>
        <begin position="210"/>
        <end position="224"/>
    </location>
</feature>
<feature type="region of interest" description="Disordered" evidence="1">
    <location>
        <begin position="204"/>
        <end position="266"/>
    </location>
</feature>
<dbReference type="OMA" id="PREYCCC"/>
<dbReference type="RefSeq" id="XP_003038686.1">
    <property type="nucleotide sequence ID" value="XM_003038640.1"/>
</dbReference>
<name>D8PQS7_SCHCM</name>
<protein>
    <submittedName>
        <fullName evidence="3">Uncharacterized protein</fullName>
    </submittedName>
</protein>
<feature type="transmembrane region" description="Helical" evidence="2">
    <location>
        <begin position="148"/>
        <end position="168"/>
    </location>
</feature>
<keyword evidence="4" id="KW-1185">Reference proteome</keyword>
<evidence type="ECO:0000256" key="1">
    <source>
        <dbReference type="SAM" id="MobiDB-lite"/>
    </source>
</evidence>
<keyword evidence="2" id="KW-0472">Membrane</keyword>